<organism evidence="1 2">
    <name type="scientific">Noviherbaspirillum cavernae</name>
    <dbReference type="NCBI Taxonomy" id="2320862"/>
    <lineage>
        <taxon>Bacteria</taxon>
        <taxon>Pseudomonadati</taxon>
        <taxon>Pseudomonadota</taxon>
        <taxon>Betaproteobacteria</taxon>
        <taxon>Burkholderiales</taxon>
        <taxon>Oxalobacteraceae</taxon>
        <taxon>Noviherbaspirillum</taxon>
    </lineage>
</organism>
<dbReference type="EMBL" id="QYUN01000002">
    <property type="protein sequence ID" value="RJG06247.1"/>
    <property type="molecule type" value="Genomic_DNA"/>
</dbReference>
<sequence>MGKRVAGICYIKVNGAQLEVKGSIEVPLTDKKRETVSGPAGPAGYKEEVRTPFVKLTAIFRDDFPTDVVAENTDLTVTAELANGKVYTLSGGYLVGESDVKGDEGEVELHFEGNKGIWQ</sequence>
<dbReference type="OrthoDB" id="8688567at2"/>
<evidence type="ECO:0000313" key="2">
    <source>
        <dbReference type="Proteomes" id="UP000285190"/>
    </source>
</evidence>
<gene>
    <name evidence="1" type="ORF">D3870_09700</name>
</gene>
<dbReference type="Pfam" id="PF10618">
    <property type="entry name" value="Tail_tube"/>
    <property type="match status" value="1"/>
</dbReference>
<dbReference type="InterPro" id="IPR019596">
    <property type="entry name" value="Phage_Mu_GpM_tail_tub"/>
</dbReference>
<name>A0A418X1C6_9BURK</name>
<protein>
    <submittedName>
        <fullName evidence="1">Phage tail protein</fullName>
    </submittedName>
</protein>
<reference evidence="1 2" key="1">
    <citation type="submission" date="2018-09" db="EMBL/GenBank/DDBJ databases">
        <authorList>
            <person name="Zhu H."/>
        </authorList>
    </citation>
    <scope>NUCLEOTIDE SEQUENCE [LARGE SCALE GENOMIC DNA]</scope>
    <source>
        <strain evidence="1 2">K2R10-39</strain>
    </source>
</reference>
<dbReference type="AlphaFoldDB" id="A0A418X1C6"/>
<accession>A0A418X1C6</accession>
<dbReference type="Proteomes" id="UP000285190">
    <property type="component" value="Unassembled WGS sequence"/>
</dbReference>
<proteinExistence type="predicted"/>
<dbReference type="RefSeq" id="WP_119738654.1">
    <property type="nucleotide sequence ID" value="NZ_QYUN01000002.1"/>
</dbReference>
<comment type="caution">
    <text evidence="1">The sequence shown here is derived from an EMBL/GenBank/DDBJ whole genome shotgun (WGS) entry which is preliminary data.</text>
</comment>
<keyword evidence="2" id="KW-1185">Reference proteome</keyword>
<evidence type="ECO:0000313" key="1">
    <source>
        <dbReference type="EMBL" id="RJG06247.1"/>
    </source>
</evidence>